<evidence type="ECO:0000313" key="1">
    <source>
        <dbReference type="EMBL" id="JAD90879.1"/>
    </source>
</evidence>
<reference evidence="1" key="1">
    <citation type="submission" date="2014-09" db="EMBL/GenBank/DDBJ databases">
        <authorList>
            <person name="Magalhaes I.L.F."/>
            <person name="Oliveira U."/>
            <person name="Santos F.R."/>
            <person name="Vidigal T.H.D.A."/>
            <person name="Brescovit A.D."/>
            <person name="Santos A.J."/>
        </authorList>
    </citation>
    <scope>NUCLEOTIDE SEQUENCE</scope>
    <source>
        <tissue evidence="1">Shoot tissue taken approximately 20 cm above the soil surface</tissue>
    </source>
</reference>
<proteinExistence type="predicted"/>
<name>A0A0A9DQL4_ARUDO</name>
<protein>
    <submittedName>
        <fullName evidence="1">Uncharacterized protein</fullName>
    </submittedName>
</protein>
<dbReference type="EMBL" id="GBRH01207016">
    <property type="protein sequence ID" value="JAD90879.1"/>
    <property type="molecule type" value="Transcribed_RNA"/>
</dbReference>
<accession>A0A0A9DQL4</accession>
<organism evidence="1">
    <name type="scientific">Arundo donax</name>
    <name type="common">Giant reed</name>
    <name type="synonym">Donax arundinaceus</name>
    <dbReference type="NCBI Taxonomy" id="35708"/>
    <lineage>
        <taxon>Eukaryota</taxon>
        <taxon>Viridiplantae</taxon>
        <taxon>Streptophyta</taxon>
        <taxon>Embryophyta</taxon>
        <taxon>Tracheophyta</taxon>
        <taxon>Spermatophyta</taxon>
        <taxon>Magnoliopsida</taxon>
        <taxon>Liliopsida</taxon>
        <taxon>Poales</taxon>
        <taxon>Poaceae</taxon>
        <taxon>PACMAD clade</taxon>
        <taxon>Arundinoideae</taxon>
        <taxon>Arundineae</taxon>
        <taxon>Arundo</taxon>
    </lineage>
</organism>
<reference evidence="1" key="2">
    <citation type="journal article" date="2015" name="Data Brief">
        <title>Shoot transcriptome of the giant reed, Arundo donax.</title>
        <authorList>
            <person name="Barrero R.A."/>
            <person name="Guerrero F.D."/>
            <person name="Moolhuijzen P."/>
            <person name="Goolsby J.A."/>
            <person name="Tidwell J."/>
            <person name="Bellgard S.E."/>
            <person name="Bellgard M.I."/>
        </authorList>
    </citation>
    <scope>NUCLEOTIDE SEQUENCE</scope>
    <source>
        <tissue evidence="1">Shoot tissue taken approximately 20 cm above the soil surface</tissue>
    </source>
</reference>
<sequence>MPPPMWNSVQVLKVIFKWAPPATNRFIWKINFRLISRISKVPWMTAGSSTMTVVCPLLVDHVRCMFSTLVFTFVLLSLRFYEPFPSFIPIHISIPQISPM</sequence>
<dbReference type="AlphaFoldDB" id="A0A0A9DQL4"/>